<keyword evidence="1" id="KW-0812">Transmembrane</keyword>
<feature type="transmembrane region" description="Helical" evidence="1">
    <location>
        <begin position="80"/>
        <end position="104"/>
    </location>
</feature>
<dbReference type="Proteomes" id="UP001152599">
    <property type="component" value="Unassembled WGS sequence"/>
</dbReference>
<keyword evidence="1" id="KW-0472">Membrane</keyword>
<dbReference type="RefSeq" id="WP_304420573.1">
    <property type="nucleotide sequence ID" value="NZ_JANCMU010000003.1"/>
</dbReference>
<comment type="caution">
    <text evidence="2">The sequence shown here is derived from an EMBL/GenBank/DDBJ whole genome shotgun (WGS) entry which is preliminary data.</text>
</comment>
<keyword evidence="3" id="KW-1185">Reference proteome</keyword>
<name>A0A9X4MXS9_9FLAO</name>
<gene>
    <name evidence="2" type="ORF">NMK71_06550</name>
</gene>
<feature type="transmembrane region" description="Helical" evidence="1">
    <location>
        <begin position="170"/>
        <end position="194"/>
    </location>
</feature>
<dbReference type="AlphaFoldDB" id="A0A9X4MXS9"/>
<reference evidence="2" key="1">
    <citation type="submission" date="2022-07" db="EMBL/GenBank/DDBJ databases">
        <title>Description and genome-wide analysis of Profundicola chukchiensis gen. nov., sp. nov., marine bacteria isolated from bottom sediments of the Chukchi Sea.</title>
        <authorList>
            <person name="Romanenko L."/>
            <person name="Otstavnykh N."/>
            <person name="Kurilenko V."/>
            <person name="Eremeev V."/>
            <person name="Velansky P."/>
            <person name="Mikhailov V."/>
            <person name="Isaeva M."/>
        </authorList>
    </citation>
    <scope>NUCLEOTIDE SEQUENCE</scope>
    <source>
        <strain evidence="2">KMM 9713</strain>
    </source>
</reference>
<feature type="transmembrane region" description="Helical" evidence="1">
    <location>
        <begin position="42"/>
        <end position="60"/>
    </location>
</feature>
<protein>
    <submittedName>
        <fullName evidence="2">Uncharacterized protein</fullName>
    </submittedName>
</protein>
<feature type="transmembrane region" description="Helical" evidence="1">
    <location>
        <begin position="129"/>
        <end position="150"/>
    </location>
</feature>
<sequence length="213" mass="25404">MSKEFDLDSLKVAWKSQVDEKKFTSDEIFAMLKRKSSSSVKWIFMISLAELILGIVMYIFMFSNFSVSDYHNHLLEQMGYWAIIYEIITFIIYGATFLFIYIFFRSYRRIHVQDSIRELSNDIINFRKVVNYFIYFNLIVVFVLLWIFLIPMISQNPELMDMDWTSATGIGFIVGVLLSFSLVLAVFWLYYYLVYGTFQRRLKRNLKELDALD</sequence>
<organism evidence="2 3">
    <name type="scientific">Profundicola chukchiensis</name>
    <dbReference type="NCBI Taxonomy" id="2961959"/>
    <lineage>
        <taxon>Bacteria</taxon>
        <taxon>Pseudomonadati</taxon>
        <taxon>Bacteroidota</taxon>
        <taxon>Flavobacteriia</taxon>
        <taxon>Flavobacteriales</taxon>
        <taxon>Weeksellaceae</taxon>
        <taxon>Profundicola</taxon>
    </lineage>
</organism>
<evidence type="ECO:0000256" key="1">
    <source>
        <dbReference type="SAM" id="Phobius"/>
    </source>
</evidence>
<accession>A0A9X4MXS9</accession>
<evidence type="ECO:0000313" key="2">
    <source>
        <dbReference type="EMBL" id="MDG4946068.1"/>
    </source>
</evidence>
<evidence type="ECO:0000313" key="3">
    <source>
        <dbReference type="Proteomes" id="UP001152599"/>
    </source>
</evidence>
<proteinExistence type="predicted"/>
<dbReference type="EMBL" id="JANCMU010000003">
    <property type="protein sequence ID" value="MDG4946068.1"/>
    <property type="molecule type" value="Genomic_DNA"/>
</dbReference>
<keyword evidence="1" id="KW-1133">Transmembrane helix</keyword>